<name>A0A7S3P9M5_9STRA</name>
<feature type="transmembrane region" description="Helical" evidence="7">
    <location>
        <begin position="296"/>
        <end position="318"/>
    </location>
</feature>
<feature type="transmembrane region" description="Helical" evidence="7">
    <location>
        <begin position="233"/>
        <end position="256"/>
    </location>
</feature>
<comment type="subcellular location">
    <subcellularLocation>
        <location evidence="1">Membrane</location>
        <topology evidence="1">Multi-pass membrane protein</topology>
    </subcellularLocation>
</comment>
<evidence type="ECO:0000256" key="2">
    <source>
        <dbReference type="ARBA" id="ARBA00022679"/>
    </source>
</evidence>
<feature type="region of interest" description="Disordered" evidence="8">
    <location>
        <begin position="400"/>
        <end position="424"/>
    </location>
</feature>
<comment type="similarity">
    <text evidence="7">Belongs to the DHHC palmitoyltransferase family.</text>
</comment>
<evidence type="ECO:0000259" key="9">
    <source>
        <dbReference type="Pfam" id="PF01529"/>
    </source>
</evidence>
<feature type="region of interest" description="Disordered" evidence="8">
    <location>
        <begin position="1"/>
        <end position="47"/>
    </location>
</feature>
<dbReference type="PROSITE" id="PS50216">
    <property type="entry name" value="DHHC"/>
    <property type="match status" value="1"/>
</dbReference>
<accession>A0A7S3P9M5</accession>
<proteinExistence type="inferred from homology"/>
<dbReference type="PANTHER" id="PTHR12246">
    <property type="entry name" value="PALMITOYLTRANSFERASE ZDHHC16"/>
    <property type="match status" value="1"/>
</dbReference>
<protein>
    <recommendedName>
        <fullName evidence="7">Palmitoyltransferase</fullName>
        <ecNumber evidence="7">2.3.1.225</ecNumber>
    </recommendedName>
</protein>
<evidence type="ECO:0000256" key="7">
    <source>
        <dbReference type="RuleBase" id="RU079119"/>
    </source>
</evidence>
<comment type="catalytic activity">
    <reaction evidence="7">
        <text>L-cysteinyl-[protein] + hexadecanoyl-CoA = S-hexadecanoyl-L-cysteinyl-[protein] + CoA</text>
        <dbReference type="Rhea" id="RHEA:36683"/>
        <dbReference type="Rhea" id="RHEA-COMP:10131"/>
        <dbReference type="Rhea" id="RHEA-COMP:11032"/>
        <dbReference type="ChEBI" id="CHEBI:29950"/>
        <dbReference type="ChEBI" id="CHEBI:57287"/>
        <dbReference type="ChEBI" id="CHEBI:57379"/>
        <dbReference type="ChEBI" id="CHEBI:74151"/>
        <dbReference type="EC" id="2.3.1.225"/>
    </reaction>
</comment>
<comment type="domain">
    <text evidence="7">The DHHC domain is required for palmitoyltransferase activity.</text>
</comment>
<keyword evidence="6 7" id="KW-0012">Acyltransferase</keyword>
<feature type="compositionally biased region" description="Polar residues" evidence="8">
    <location>
        <begin position="407"/>
        <end position="418"/>
    </location>
</feature>
<gene>
    <name evidence="10" type="ORF">ACOF00016_LOCUS18891</name>
</gene>
<evidence type="ECO:0000256" key="1">
    <source>
        <dbReference type="ARBA" id="ARBA00004141"/>
    </source>
</evidence>
<sequence length="424" mass="46968">MMQADNDDGFVSTAGPTSNNTVFSGRSAASQQAHRRKGGRTQPSLSTRLVEEVQKDQAVVFATVKRNYCGTGAFDKNWLNMDCCGLFSSGLTYGLHAYGVYAVCFVMLPPWMSEDITTEEGTSRQLTWTGTMNASFFTIIAILAVVSHFYAMTTDPGAVPPDAQPLNVNESLSGDEAPLVAKKTPQGMRLCRRCKAYKPARAHHCSVCRRCIIKMDHHCPWVNNCVGIGNHKYFLLFIFYTFISCAYSMTLIVIRFSSCVHMHHRRRHHMGHDEMEAVAQAAQAHQSTCLDKPTQLLTVLGLLIEALLFGMFTSCMIFDQMEVVKHKTTHIDRLKGLQVGGSLEGISEVFGIGSSKKPDNARFRLDWLSPFRRVCFPGGLREEVYGFCVPIRETEMTATRKTGGENNGNAGHSDNGLQSVAEIV</sequence>
<dbReference type="GO" id="GO:0016020">
    <property type="term" value="C:membrane"/>
    <property type="evidence" value="ECO:0007669"/>
    <property type="project" value="UniProtKB-SubCell"/>
</dbReference>
<feature type="domain" description="Palmitoyltransferase DHHC" evidence="9">
    <location>
        <begin position="188"/>
        <end position="335"/>
    </location>
</feature>
<dbReference type="InterPro" id="IPR039859">
    <property type="entry name" value="PFA4/ZDH16/20/ERF2-like"/>
</dbReference>
<evidence type="ECO:0000256" key="6">
    <source>
        <dbReference type="ARBA" id="ARBA00023315"/>
    </source>
</evidence>
<dbReference type="AlphaFoldDB" id="A0A7S3P9M5"/>
<dbReference type="InterPro" id="IPR001594">
    <property type="entry name" value="Palmitoyltrfase_DHHC"/>
</dbReference>
<feature type="transmembrane region" description="Helical" evidence="7">
    <location>
        <begin position="132"/>
        <end position="151"/>
    </location>
</feature>
<keyword evidence="2 7" id="KW-0808">Transferase</keyword>
<feature type="transmembrane region" description="Helical" evidence="7">
    <location>
        <begin position="95"/>
        <end position="112"/>
    </location>
</feature>
<evidence type="ECO:0000256" key="5">
    <source>
        <dbReference type="ARBA" id="ARBA00023136"/>
    </source>
</evidence>
<feature type="compositionally biased region" description="Polar residues" evidence="8">
    <location>
        <begin position="14"/>
        <end position="32"/>
    </location>
</feature>
<evidence type="ECO:0000313" key="10">
    <source>
        <dbReference type="EMBL" id="CAE0422313.1"/>
    </source>
</evidence>
<evidence type="ECO:0000256" key="3">
    <source>
        <dbReference type="ARBA" id="ARBA00022692"/>
    </source>
</evidence>
<dbReference type="EC" id="2.3.1.225" evidence="7"/>
<dbReference type="GO" id="GO:0019706">
    <property type="term" value="F:protein-cysteine S-palmitoyltransferase activity"/>
    <property type="evidence" value="ECO:0007669"/>
    <property type="project" value="UniProtKB-EC"/>
</dbReference>
<keyword evidence="5 7" id="KW-0472">Membrane</keyword>
<evidence type="ECO:0000256" key="8">
    <source>
        <dbReference type="SAM" id="MobiDB-lite"/>
    </source>
</evidence>
<organism evidence="10">
    <name type="scientific">Amphora coffeiformis</name>
    <dbReference type="NCBI Taxonomy" id="265554"/>
    <lineage>
        <taxon>Eukaryota</taxon>
        <taxon>Sar</taxon>
        <taxon>Stramenopiles</taxon>
        <taxon>Ochrophyta</taxon>
        <taxon>Bacillariophyta</taxon>
        <taxon>Bacillariophyceae</taxon>
        <taxon>Bacillariophycidae</taxon>
        <taxon>Thalassiophysales</taxon>
        <taxon>Catenulaceae</taxon>
        <taxon>Amphora</taxon>
    </lineage>
</organism>
<reference evidence="10" key="1">
    <citation type="submission" date="2021-01" db="EMBL/GenBank/DDBJ databases">
        <authorList>
            <person name="Corre E."/>
            <person name="Pelletier E."/>
            <person name="Niang G."/>
            <person name="Scheremetjew M."/>
            <person name="Finn R."/>
            <person name="Kale V."/>
            <person name="Holt S."/>
            <person name="Cochrane G."/>
            <person name="Meng A."/>
            <person name="Brown T."/>
            <person name="Cohen L."/>
        </authorList>
    </citation>
    <scope>NUCLEOTIDE SEQUENCE</scope>
    <source>
        <strain evidence="10">CCMP127</strain>
    </source>
</reference>
<keyword evidence="4 7" id="KW-1133">Transmembrane helix</keyword>
<dbReference type="Pfam" id="PF01529">
    <property type="entry name" value="DHHC"/>
    <property type="match status" value="1"/>
</dbReference>
<keyword evidence="3 7" id="KW-0812">Transmembrane</keyword>
<evidence type="ECO:0000256" key="4">
    <source>
        <dbReference type="ARBA" id="ARBA00022989"/>
    </source>
</evidence>
<dbReference type="EMBL" id="HBIM01025399">
    <property type="protein sequence ID" value="CAE0422313.1"/>
    <property type="molecule type" value="Transcribed_RNA"/>
</dbReference>